<dbReference type="EMBL" id="FR687359">
    <property type="protein sequence ID" value="CBW75116.1"/>
    <property type="molecule type" value="Genomic_DNA"/>
</dbReference>
<evidence type="ECO:0000313" key="1">
    <source>
        <dbReference type="EMBL" id="CBW75116.1"/>
    </source>
</evidence>
<name>E5AR84_MYCRK</name>
<reference evidence="1 2" key="1">
    <citation type="journal article" date="2011" name="J. Bacteriol.">
        <title>Complete genome sequence of Burkholderia rhizoxinica, an endosymbiont of Rhizopus microsporus.</title>
        <authorList>
            <person name="Lackner G."/>
            <person name="Moebius N."/>
            <person name="Partida-Martinez L."/>
            <person name="Hertweck C."/>
        </authorList>
    </citation>
    <scope>NUCLEOTIDE SEQUENCE [LARGE SCALE GENOMIC DNA]</scope>
    <source>
        <strain evidence="2">DSM 19002 / CIP 109453 / HKI 454</strain>
    </source>
</reference>
<dbReference type="KEGG" id="brh:RBRH_04174"/>
<organism evidence="1 2">
    <name type="scientific">Mycetohabitans rhizoxinica (strain DSM 19002 / CIP 109453 / HKI 454)</name>
    <name type="common">Paraburkholderia rhizoxinica</name>
    <dbReference type="NCBI Taxonomy" id="882378"/>
    <lineage>
        <taxon>Bacteria</taxon>
        <taxon>Pseudomonadati</taxon>
        <taxon>Pseudomonadota</taxon>
        <taxon>Betaproteobacteria</taxon>
        <taxon>Burkholderiales</taxon>
        <taxon>Burkholderiaceae</taxon>
        <taxon>Mycetohabitans</taxon>
    </lineage>
</organism>
<dbReference type="Proteomes" id="UP000007437">
    <property type="component" value="Chromosome"/>
</dbReference>
<dbReference type="AlphaFoldDB" id="E5AR84"/>
<gene>
    <name evidence="1" type="ordered locus">RBRH_04174</name>
</gene>
<sequence>MSIEISFSVFECMLSEFPKSDVAVHHDGGPR</sequence>
<accession>E5AR84</accession>
<protein>
    <submittedName>
        <fullName evidence="1">Uncharacterized protein</fullName>
    </submittedName>
</protein>
<dbReference type="STRING" id="882378.RBRH_04174"/>
<proteinExistence type="predicted"/>
<dbReference type="HOGENOM" id="CLU_3395583_0_0_4"/>
<evidence type="ECO:0000313" key="2">
    <source>
        <dbReference type="Proteomes" id="UP000007437"/>
    </source>
</evidence>